<dbReference type="PANTHER" id="PTHR46490:SF6">
    <property type="entry name" value="ASIALOGLYCOPROTEIN RECEPTOR 1-LIKE-RELATED"/>
    <property type="match status" value="1"/>
</dbReference>
<evidence type="ECO:0000256" key="5">
    <source>
        <dbReference type="SAM" id="MobiDB-lite"/>
    </source>
</evidence>
<dbReference type="InParanoid" id="A0A6P7P219"/>
<evidence type="ECO:0000256" key="6">
    <source>
        <dbReference type="SAM" id="Phobius"/>
    </source>
</evidence>
<keyword evidence="1" id="KW-0430">Lectin</keyword>
<evidence type="ECO:0000256" key="1">
    <source>
        <dbReference type="ARBA" id="ARBA00022734"/>
    </source>
</evidence>
<keyword evidence="6" id="KW-0812">Transmembrane</keyword>
<reference evidence="9" key="1">
    <citation type="submission" date="2025-08" db="UniProtKB">
        <authorList>
            <consortium name="RefSeq"/>
        </authorList>
    </citation>
    <scope>IDENTIFICATION</scope>
</reference>
<evidence type="ECO:0000259" key="7">
    <source>
        <dbReference type="PROSITE" id="PS50041"/>
    </source>
</evidence>
<dbReference type="GO" id="GO:0030246">
    <property type="term" value="F:carbohydrate binding"/>
    <property type="evidence" value="ECO:0007669"/>
    <property type="project" value="UniProtKB-KW"/>
</dbReference>
<evidence type="ECO:0000256" key="2">
    <source>
        <dbReference type="ARBA" id="ARBA00023157"/>
    </source>
</evidence>
<dbReference type="PANTHER" id="PTHR46490">
    <property type="entry name" value="C-TYPE LECTIN DOMAIN FAMILY 12 MEMBER A-RELATED"/>
    <property type="match status" value="1"/>
</dbReference>
<dbReference type="Gene3D" id="3.10.100.10">
    <property type="entry name" value="Mannose-Binding Protein A, subunit A"/>
    <property type="match status" value="1"/>
</dbReference>
<name>A0A6P7P219_BETSP</name>
<gene>
    <name evidence="9" type="primary">LOC114866162</name>
</gene>
<accession>A0A6P7P219</accession>
<evidence type="ECO:0000313" key="8">
    <source>
        <dbReference type="Proteomes" id="UP000515150"/>
    </source>
</evidence>
<dbReference type="SUPFAM" id="SSF56436">
    <property type="entry name" value="C-type lectin-like"/>
    <property type="match status" value="1"/>
</dbReference>
<dbReference type="InterPro" id="IPR016186">
    <property type="entry name" value="C-type_lectin-like/link_sf"/>
</dbReference>
<keyword evidence="6" id="KW-1133">Transmembrane helix</keyword>
<keyword evidence="2" id="KW-1015">Disulfide bond</keyword>
<dbReference type="GeneID" id="114866162"/>
<evidence type="ECO:0000313" key="9">
    <source>
        <dbReference type="RefSeq" id="XP_029023719.1"/>
    </source>
</evidence>
<dbReference type="Pfam" id="PF00059">
    <property type="entry name" value="Lectin_C"/>
    <property type="match status" value="1"/>
</dbReference>
<organism evidence="8 9">
    <name type="scientific">Betta splendens</name>
    <name type="common">Siamese fighting fish</name>
    <dbReference type="NCBI Taxonomy" id="158456"/>
    <lineage>
        <taxon>Eukaryota</taxon>
        <taxon>Metazoa</taxon>
        <taxon>Chordata</taxon>
        <taxon>Craniata</taxon>
        <taxon>Vertebrata</taxon>
        <taxon>Euteleostomi</taxon>
        <taxon>Actinopterygii</taxon>
        <taxon>Neopterygii</taxon>
        <taxon>Teleostei</taxon>
        <taxon>Neoteleostei</taxon>
        <taxon>Acanthomorphata</taxon>
        <taxon>Anabantaria</taxon>
        <taxon>Anabantiformes</taxon>
        <taxon>Anabantoidei</taxon>
        <taxon>Osphronemidae</taxon>
        <taxon>Betta</taxon>
    </lineage>
</organism>
<dbReference type="Proteomes" id="UP000515150">
    <property type="component" value="Chromosome 11"/>
</dbReference>
<feature type="transmembrane region" description="Helical" evidence="6">
    <location>
        <begin position="61"/>
        <end position="85"/>
    </location>
</feature>
<dbReference type="AlphaFoldDB" id="A0A6P7P219"/>
<evidence type="ECO:0000256" key="3">
    <source>
        <dbReference type="ARBA" id="ARBA00023180"/>
    </source>
</evidence>
<dbReference type="InterPro" id="IPR016187">
    <property type="entry name" value="CTDL_fold"/>
</dbReference>
<feature type="region of interest" description="Disordered" evidence="5">
    <location>
        <begin position="1"/>
        <end position="54"/>
    </location>
</feature>
<keyword evidence="4" id="KW-0175">Coiled coil</keyword>
<protein>
    <submittedName>
        <fullName evidence="9">CD209 antigen-like protein E isoform X1</fullName>
    </submittedName>
</protein>
<feature type="compositionally biased region" description="Polar residues" evidence="5">
    <location>
        <begin position="12"/>
        <end position="21"/>
    </location>
</feature>
<sequence>MSSDINAAPDSSKASQRQTAESEGEKERDEAACDEVRPDQAEPQEAAPEAPRPAHRDRLRAAALCLVALSVVSTAGILVLSARYVSVSLEKAKLQTGLKNLNASHCRLQDDCSDTSARCRLLQSSHRELSQQHRRLQDEVQALKQQIKEGKFCPDGWRQIGSSFYLKSTERKNWRESRADCLRRGSDLVRISGPEEQEIVSKLSGGNESWIGLRTEWMPAGPKYVWKWVDGSALSQRFWAEELEATSWQAAACCRRGNWTTTFQNAIKSWICEK</sequence>
<dbReference type="PROSITE" id="PS50041">
    <property type="entry name" value="C_TYPE_LECTIN_2"/>
    <property type="match status" value="1"/>
</dbReference>
<keyword evidence="8" id="KW-1185">Reference proteome</keyword>
<dbReference type="InterPro" id="IPR001304">
    <property type="entry name" value="C-type_lectin-like"/>
</dbReference>
<evidence type="ECO:0000256" key="4">
    <source>
        <dbReference type="SAM" id="Coils"/>
    </source>
</evidence>
<dbReference type="InterPro" id="IPR052309">
    <property type="entry name" value="C-type_Lectin_Domain_Fam1"/>
</dbReference>
<keyword evidence="3" id="KW-0325">Glycoprotein</keyword>
<feature type="compositionally biased region" description="Basic and acidic residues" evidence="5">
    <location>
        <begin position="23"/>
        <end position="40"/>
    </location>
</feature>
<proteinExistence type="predicted"/>
<dbReference type="KEGG" id="bspl:114866162"/>
<dbReference type="SMART" id="SM00034">
    <property type="entry name" value="CLECT"/>
    <property type="match status" value="1"/>
</dbReference>
<feature type="domain" description="C-type lectin" evidence="7">
    <location>
        <begin position="160"/>
        <end position="273"/>
    </location>
</feature>
<feature type="coiled-coil region" evidence="4">
    <location>
        <begin position="119"/>
        <end position="146"/>
    </location>
</feature>
<dbReference type="RefSeq" id="XP_029023719.1">
    <property type="nucleotide sequence ID" value="XM_029167886.3"/>
</dbReference>
<keyword evidence="6" id="KW-0472">Membrane</keyword>
<dbReference type="OrthoDB" id="8935730at2759"/>